<gene>
    <name evidence="5" type="ORF">HNR21_002600</name>
</gene>
<dbReference type="SUPFAM" id="SSF46785">
    <property type="entry name" value="Winged helix' DNA-binding domain"/>
    <property type="match status" value="1"/>
</dbReference>
<accession>A0A7W3R7Y8</accession>
<evidence type="ECO:0000313" key="5">
    <source>
        <dbReference type="EMBL" id="MBA9003718.1"/>
    </source>
</evidence>
<dbReference type="EMBL" id="JACJII010000001">
    <property type="protein sequence ID" value="MBA9003718.1"/>
    <property type="molecule type" value="Genomic_DNA"/>
</dbReference>
<comment type="caution">
    <text evidence="5">The sequence shown here is derived from an EMBL/GenBank/DDBJ whole genome shotgun (WGS) entry which is preliminary data.</text>
</comment>
<dbReference type="GO" id="GO:0003700">
    <property type="term" value="F:DNA-binding transcription factor activity"/>
    <property type="evidence" value="ECO:0007669"/>
    <property type="project" value="InterPro"/>
</dbReference>
<sequence>MSIDHDDARAPYQQLADILRGRIASGKYPVGRRLPSLMELESEFDLNPKTIRKAIDVLRAEGLVQTSPGRGVFVLAQKAEPPADE</sequence>
<organism evidence="5 6">
    <name type="scientific">Thermomonospora cellulosilytica</name>
    <dbReference type="NCBI Taxonomy" id="1411118"/>
    <lineage>
        <taxon>Bacteria</taxon>
        <taxon>Bacillati</taxon>
        <taxon>Actinomycetota</taxon>
        <taxon>Actinomycetes</taxon>
        <taxon>Streptosporangiales</taxon>
        <taxon>Thermomonosporaceae</taxon>
        <taxon>Thermomonospora</taxon>
    </lineage>
</organism>
<dbReference type="PANTHER" id="PTHR44846">
    <property type="entry name" value="MANNOSYL-D-GLYCERATE TRANSPORT/METABOLISM SYSTEM REPRESSOR MNGR-RELATED"/>
    <property type="match status" value="1"/>
</dbReference>
<dbReference type="InterPro" id="IPR050679">
    <property type="entry name" value="Bact_HTH_transcr_reg"/>
</dbReference>
<dbReference type="GO" id="GO:0003677">
    <property type="term" value="F:DNA binding"/>
    <property type="evidence" value="ECO:0007669"/>
    <property type="project" value="UniProtKB-KW"/>
</dbReference>
<dbReference type="CDD" id="cd07377">
    <property type="entry name" value="WHTH_GntR"/>
    <property type="match status" value="1"/>
</dbReference>
<dbReference type="RefSeq" id="WP_182705398.1">
    <property type="nucleotide sequence ID" value="NZ_JACJII010000001.1"/>
</dbReference>
<dbReference type="GO" id="GO:0045892">
    <property type="term" value="P:negative regulation of DNA-templated transcription"/>
    <property type="evidence" value="ECO:0007669"/>
    <property type="project" value="TreeGrafter"/>
</dbReference>
<proteinExistence type="predicted"/>
<dbReference type="Proteomes" id="UP000539313">
    <property type="component" value="Unassembled WGS sequence"/>
</dbReference>
<dbReference type="InterPro" id="IPR036388">
    <property type="entry name" value="WH-like_DNA-bd_sf"/>
</dbReference>
<evidence type="ECO:0000259" key="4">
    <source>
        <dbReference type="PROSITE" id="PS50949"/>
    </source>
</evidence>
<dbReference type="AlphaFoldDB" id="A0A7W3R7Y8"/>
<evidence type="ECO:0000256" key="2">
    <source>
        <dbReference type="ARBA" id="ARBA00023125"/>
    </source>
</evidence>
<dbReference type="PANTHER" id="PTHR44846:SF1">
    <property type="entry name" value="MANNOSYL-D-GLYCERATE TRANSPORT_METABOLISM SYSTEM REPRESSOR MNGR-RELATED"/>
    <property type="match status" value="1"/>
</dbReference>
<evidence type="ECO:0000256" key="3">
    <source>
        <dbReference type="ARBA" id="ARBA00023163"/>
    </source>
</evidence>
<keyword evidence="3" id="KW-0804">Transcription</keyword>
<keyword evidence="1" id="KW-0805">Transcription regulation</keyword>
<keyword evidence="2 5" id="KW-0238">DNA-binding</keyword>
<evidence type="ECO:0000256" key="1">
    <source>
        <dbReference type="ARBA" id="ARBA00023015"/>
    </source>
</evidence>
<dbReference type="InterPro" id="IPR000524">
    <property type="entry name" value="Tscrpt_reg_HTH_GntR"/>
</dbReference>
<dbReference type="SMART" id="SM00345">
    <property type="entry name" value="HTH_GNTR"/>
    <property type="match status" value="1"/>
</dbReference>
<feature type="domain" description="HTH gntR-type" evidence="4">
    <location>
        <begin position="9"/>
        <end position="77"/>
    </location>
</feature>
<dbReference type="Gene3D" id="1.10.10.10">
    <property type="entry name" value="Winged helix-like DNA-binding domain superfamily/Winged helix DNA-binding domain"/>
    <property type="match status" value="1"/>
</dbReference>
<dbReference type="PROSITE" id="PS50949">
    <property type="entry name" value="HTH_GNTR"/>
    <property type="match status" value="1"/>
</dbReference>
<evidence type="ECO:0000313" key="6">
    <source>
        <dbReference type="Proteomes" id="UP000539313"/>
    </source>
</evidence>
<protein>
    <submittedName>
        <fullName evidence="5">DNA-binding GntR family transcriptional regulator</fullName>
    </submittedName>
</protein>
<reference evidence="5 6" key="1">
    <citation type="submission" date="2020-08" db="EMBL/GenBank/DDBJ databases">
        <title>Sequencing the genomes of 1000 actinobacteria strains.</title>
        <authorList>
            <person name="Klenk H.-P."/>
        </authorList>
    </citation>
    <scope>NUCLEOTIDE SEQUENCE [LARGE SCALE GENOMIC DNA]</scope>
    <source>
        <strain evidence="5 6">DSM 45823</strain>
    </source>
</reference>
<name>A0A7W3R7Y8_9ACTN</name>
<keyword evidence="6" id="KW-1185">Reference proteome</keyword>
<dbReference type="Pfam" id="PF00392">
    <property type="entry name" value="GntR"/>
    <property type="match status" value="1"/>
</dbReference>
<dbReference type="InterPro" id="IPR036390">
    <property type="entry name" value="WH_DNA-bd_sf"/>
</dbReference>